<organism evidence="1 2">
    <name type="scientific">Papaver somniferum</name>
    <name type="common">Opium poppy</name>
    <dbReference type="NCBI Taxonomy" id="3469"/>
    <lineage>
        <taxon>Eukaryota</taxon>
        <taxon>Viridiplantae</taxon>
        <taxon>Streptophyta</taxon>
        <taxon>Embryophyta</taxon>
        <taxon>Tracheophyta</taxon>
        <taxon>Spermatophyta</taxon>
        <taxon>Magnoliopsida</taxon>
        <taxon>Ranunculales</taxon>
        <taxon>Papaveraceae</taxon>
        <taxon>Papaveroideae</taxon>
        <taxon>Papaver</taxon>
    </lineage>
</organism>
<dbReference type="OMA" id="GNELRMD"/>
<sequence length="125" mass="13390">MSNFANPSLQCARFVYDELIKISHSCMGNELRMDKIDYINTSHPSFIGGSEAADVALPQIMSARTAAAMAREKEGADFDQIPPSKRSQKLRYVLGRSAANGITADQGIRLAVDTEKPGASGTSPG</sequence>
<evidence type="ECO:0000313" key="2">
    <source>
        <dbReference type="Proteomes" id="UP000316621"/>
    </source>
</evidence>
<reference evidence="1 2" key="1">
    <citation type="journal article" date="2018" name="Science">
        <title>The opium poppy genome and morphinan production.</title>
        <authorList>
            <person name="Guo L."/>
            <person name="Winzer T."/>
            <person name="Yang X."/>
            <person name="Li Y."/>
            <person name="Ning Z."/>
            <person name="He Z."/>
            <person name="Teodor R."/>
            <person name="Lu Y."/>
            <person name="Bowser T.A."/>
            <person name="Graham I.A."/>
            <person name="Ye K."/>
        </authorList>
    </citation>
    <scope>NUCLEOTIDE SEQUENCE [LARGE SCALE GENOMIC DNA]</scope>
    <source>
        <strain evidence="2">cv. HN1</strain>
        <tissue evidence="1">Leaves</tissue>
    </source>
</reference>
<dbReference type="Gramene" id="RZC72004">
    <property type="protein sequence ID" value="RZC72004"/>
    <property type="gene ID" value="C5167_035164"/>
</dbReference>
<protein>
    <recommendedName>
        <fullName evidence="3">Dynamin stalk domain-containing protein</fullName>
    </recommendedName>
</protein>
<evidence type="ECO:0000313" key="1">
    <source>
        <dbReference type="EMBL" id="RZC72004.1"/>
    </source>
</evidence>
<dbReference type="Proteomes" id="UP000316621">
    <property type="component" value="Chromosome 7"/>
</dbReference>
<evidence type="ECO:0008006" key="3">
    <source>
        <dbReference type="Google" id="ProtNLM"/>
    </source>
</evidence>
<gene>
    <name evidence="1" type="ORF">C5167_035164</name>
</gene>
<name>A0A4Y7KF65_PAPSO</name>
<proteinExistence type="predicted"/>
<accession>A0A4Y7KF65</accession>
<keyword evidence="2" id="KW-1185">Reference proteome</keyword>
<dbReference type="STRING" id="3469.A0A4Y7KF65"/>
<dbReference type="AlphaFoldDB" id="A0A4Y7KF65"/>
<dbReference type="EMBL" id="CM010721">
    <property type="protein sequence ID" value="RZC72004.1"/>
    <property type="molecule type" value="Genomic_DNA"/>
</dbReference>